<gene>
    <name evidence="10" type="primary">LOC112293952</name>
    <name evidence="9" type="ORF">PHYPA_020719</name>
</gene>
<dbReference type="GeneID" id="112293952"/>
<dbReference type="InterPro" id="IPR013325">
    <property type="entry name" value="RNA_pol_sigma_r2"/>
</dbReference>
<reference evidence="10" key="3">
    <citation type="submission" date="2020-12" db="UniProtKB">
        <authorList>
            <consortium name="EnsemblPlants"/>
        </authorList>
    </citation>
    <scope>IDENTIFICATION</scope>
</reference>
<dbReference type="InterPro" id="IPR050239">
    <property type="entry name" value="Sigma-70_RNA_pol_init_factors"/>
</dbReference>
<reference evidence="9 11" key="2">
    <citation type="journal article" date="2018" name="Plant J.">
        <title>The Physcomitrella patens chromosome-scale assembly reveals moss genome structure and evolution.</title>
        <authorList>
            <person name="Lang D."/>
            <person name="Ullrich K.K."/>
            <person name="Murat F."/>
            <person name="Fuchs J."/>
            <person name="Jenkins J."/>
            <person name="Haas F.B."/>
            <person name="Piednoel M."/>
            <person name="Gundlach H."/>
            <person name="Van Bel M."/>
            <person name="Meyberg R."/>
            <person name="Vives C."/>
            <person name="Morata J."/>
            <person name="Symeonidi A."/>
            <person name="Hiss M."/>
            <person name="Muchero W."/>
            <person name="Kamisugi Y."/>
            <person name="Saleh O."/>
            <person name="Blanc G."/>
            <person name="Decker E.L."/>
            <person name="van Gessel N."/>
            <person name="Grimwood J."/>
            <person name="Hayes R.D."/>
            <person name="Graham S.W."/>
            <person name="Gunter L.E."/>
            <person name="McDaniel S.F."/>
            <person name="Hoernstein S.N.W."/>
            <person name="Larsson A."/>
            <person name="Li F.W."/>
            <person name="Perroud P.F."/>
            <person name="Phillips J."/>
            <person name="Ranjan P."/>
            <person name="Rokshar D.S."/>
            <person name="Rothfels C.J."/>
            <person name="Schneider L."/>
            <person name="Shu S."/>
            <person name="Stevenson D.W."/>
            <person name="Thummler F."/>
            <person name="Tillich M."/>
            <person name="Villarreal Aguilar J.C."/>
            <person name="Widiez T."/>
            <person name="Wong G.K."/>
            <person name="Wymore A."/>
            <person name="Zhang Y."/>
            <person name="Zimmer A.D."/>
            <person name="Quatrano R.S."/>
            <person name="Mayer K.F.X."/>
            <person name="Goodstein D."/>
            <person name="Casacuberta J.M."/>
            <person name="Vandepoele K."/>
            <person name="Reski R."/>
            <person name="Cuming A.C."/>
            <person name="Tuskan G.A."/>
            <person name="Maumus F."/>
            <person name="Salse J."/>
            <person name="Schmutz J."/>
            <person name="Rensing S.A."/>
        </authorList>
    </citation>
    <scope>NUCLEOTIDE SEQUENCE [LARGE SCALE GENOMIC DNA]</scope>
    <source>
        <strain evidence="10 11">cv. Gransden 2004</strain>
    </source>
</reference>
<evidence type="ECO:0000256" key="2">
    <source>
        <dbReference type="ARBA" id="ARBA00023015"/>
    </source>
</evidence>
<feature type="region of interest" description="Disordered" evidence="6">
    <location>
        <begin position="121"/>
        <end position="154"/>
    </location>
</feature>
<dbReference type="InterPro" id="IPR014284">
    <property type="entry name" value="RNA_pol_sigma-70_dom"/>
</dbReference>
<evidence type="ECO:0000256" key="5">
    <source>
        <dbReference type="ARBA" id="ARBA00023163"/>
    </source>
</evidence>
<sequence>MSSEVWRATELSTKVSASSCLPALQRTVRRNVDFGGKLWTTRRYPLCRQVVAFDSGSDQALSHDQSVRRSTLNDAQKCQGWYFGASDKFDKRGSSVKNLLSENATSAQSRLINHEIASSPFSGKRSGVSEAELGTEARSLYPRSRSAGGRPPLTDHEEAEYVSHVQDLLALEAKNVELEEQLGRVPTVQEWADAVGISVFALYARVGRGRASQRKMVEANTRLVHSVAQQFHGRGLSHDELCQQGYIGLLKSSEKFDRTRSTKFSSYAFFGVKNQMRIASEKFGRELRIGQTVYANISKLLGHKDDFVIEHGRQPTSDELKNIAKMSAKKIRETFRTMPFVKSLEASEAGSSESSIRGGKHYLQQLTDHSFTCNPWAFLRDGEQKTEVIRVLSSLTPHQQEVMHLRYGLGGHPPLLRSEVALVLGVSSTAVLCTEKRALDRLRELALEEGLLNYLNDSFWN</sequence>
<dbReference type="KEGG" id="ppp:112293952"/>
<proteinExistence type="inferred from homology"/>
<reference evidence="9 11" key="1">
    <citation type="journal article" date="2008" name="Science">
        <title>The Physcomitrella genome reveals evolutionary insights into the conquest of land by plants.</title>
        <authorList>
            <person name="Rensing S."/>
            <person name="Lang D."/>
            <person name="Zimmer A."/>
            <person name="Terry A."/>
            <person name="Salamov A."/>
            <person name="Shapiro H."/>
            <person name="Nishiyama T."/>
            <person name="Perroud P.-F."/>
            <person name="Lindquist E."/>
            <person name="Kamisugi Y."/>
            <person name="Tanahashi T."/>
            <person name="Sakakibara K."/>
            <person name="Fujita T."/>
            <person name="Oishi K."/>
            <person name="Shin-I T."/>
            <person name="Kuroki Y."/>
            <person name="Toyoda A."/>
            <person name="Suzuki Y."/>
            <person name="Hashimoto A."/>
            <person name="Yamaguchi K."/>
            <person name="Sugano A."/>
            <person name="Kohara Y."/>
            <person name="Fujiyama A."/>
            <person name="Anterola A."/>
            <person name="Aoki S."/>
            <person name="Ashton N."/>
            <person name="Barbazuk W.B."/>
            <person name="Barker E."/>
            <person name="Bennetzen J."/>
            <person name="Bezanilla M."/>
            <person name="Blankenship R."/>
            <person name="Cho S.H."/>
            <person name="Dutcher S."/>
            <person name="Estelle M."/>
            <person name="Fawcett J.A."/>
            <person name="Gundlach H."/>
            <person name="Hanada K."/>
            <person name="Heyl A."/>
            <person name="Hicks K.A."/>
            <person name="Hugh J."/>
            <person name="Lohr M."/>
            <person name="Mayer K."/>
            <person name="Melkozernov A."/>
            <person name="Murata T."/>
            <person name="Nelson D."/>
            <person name="Pils B."/>
            <person name="Prigge M."/>
            <person name="Reiss B."/>
            <person name="Renner T."/>
            <person name="Rombauts S."/>
            <person name="Rushton P."/>
            <person name="Sanderfoot A."/>
            <person name="Schween G."/>
            <person name="Shiu S.-H."/>
            <person name="Stueber K."/>
            <person name="Theodoulou F.L."/>
            <person name="Tu H."/>
            <person name="Van de Peer Y."/>
            <person name="Verrier P.J."/>
            <person name="Waters E."/>
            <person name="Wood A."/>
            <person name="Yang L."/>
            <person name="Cove D."/>
            <person name="Cuming A."/>
            <person name="Hasebe M."/>
            <person name="Lucas S."/>
            <person name="Mishler D.B."/>
            <person name="Reski R."/>
            <person name="Grigoriev I."/>
            <person name="Quatrano R.S."/>
            <person name="Boore J.L."/>
        </authorList>
    </citation>
    <scope>NUCLEOTIDE SEQUENCE [LARGE SCALE GENOMIC DNA]</scope>
    <source>
        <strain evidence="10 11">cv. Gransden 2004</strain>
    </source>
</reference>
<protein>
    <submittedName>
        <fullName evidence="9 10">Uncharacterized protein</fullName>
    </submittedName>
</protein>
<evidence type="ECO:0000256" key="6">
    <source>
        <dbReference type="SAM" id="MobiDB-lite"/>
    </source>
</evidence>
<keyword evidence="5" id="KW-0804">Transcription</keyword>
<dbReference type="GO" id="GO:0003899">
    <property type="term" value="F:DNA-directed RNA polymerase activity"/>
    <property type="evidence" value="ECO:0000318"/>
    <property type="project" value="GO_Central"/>
</dbReference>
<evidence type="ECO:0000313" key="9">
    <source>
        <dbReference type="EMBL" id="PNR37610.1"/>
    </source>
</evidence>
<evidence type="ECO:0000256" key="3">
    <source>
        <dbReference type="ARBA" id="ARBA00023082"/>
    </source>
</evidence>
<feature type="domain" description="RNA polymerase sigma-70 region 4" evidence="8">
    <location>
        <begin position="391"/>
        <end position="444"/>
    </location>
</feature>
<dbReference type="PANTHER" id="PTHR30603">
    <property type="entry name" value="RNA POLYMERASE SIGMA FACTOR RPO"/>
    <property type="match status" value="1"/>
</dbReference>
<dbReference type="InterPro" id="IPR007627">
    <property type="entry name" value="RNA_pol_sigma70_r2"/>
</dbReference>
<accession>A0A2K1J7U7</accession>
<evidence type="ECO:0000313" key="11">
    <source>
        <dbReference type="Proteomes" id="UP000006727"/>
    </source>
</evidence>
<dbReference type="STRING" id="3218.A0A2K1J7U7"/>
<keyword evidence="11" id="KW-1185">Reference proteome</keyword>
<name>A0A2K1J7U7_PHYPA</name>
<dbReference type="EnsemblPlants" id="Pp3c16_9360V3.2">
    <property type="protein sequence ID" value="Pp3c16_9360V3.2"/>
    <property type="gene ID" value="Pp3c16_9360"/>
</dbReference>
<dbReference type="Gramene" id="Pp3c16_9360V3.2">
    <property type="protein sequence ID" value="Pp3c16_9360V3.2"/>
    <property type="gene ID" value="Pp3c16_9360"/>
</dbReference>
<dbReference type="GO" id="GO:0006355">
    <property type="term" value="P:regulation of DNA-templated transcription"/>
    <property type="evidence" value="ECO:0000318"/>
    <property type="project" value="GO_Central"/>
</dbReference>
<feature type="domain" description="RNA polymerase sigma-70 region 2" evidence="7">
    <location>
        <begin position="216"/>
        <end position="276"/>
    </location>
</feature>
<dbReference type="Proteomes" id="UP000006727">
    <property type="component" value="Chromosome 16"/>
</dbReference>
<evidence type="ECO:0000256" key="1">
    <source>
        <dbReference type="ARBA" id="ARBA00007788"/>
    </source>
</evidence>
<dbReference type="SUPFAM" id="SSF88946">
    <property type="entry name" value="Sigma2 domain of RNA polymerase sigma factors"/>
    <property type="match status" value="1"/>
</dbReference>
<evidence type="ECO:0000259" key="8">
    <source>
        <dbReference type="Pfam" id="PF04545"/>
    </source>
</evidence>
<evidence type="ECO:0000313" key="10">
    <source>
        <dbReference type="EnsemblPlants" id="Pp3c16_9360V3.1"/>
    </source>
</evidence>
<dbReference type="Gene3D" id="1.20.140.160">
    <property type="match status" value="1"/>
</dbReference>
<dbReference type="AlphaFoldDB" id="A0A2K1J7U7"/>
<dbReference type="Gene3D" id="1.20.120.1810">
    <property type="match status" value="1"/>
</dbReference>
<dbReference type="SUPFAM" id="SSF88659">
    <property type="entry name" value="Sigma3 and sigma4 domains of RNA polymerase sigma factors"/>
    <property type="match status" value="1"/>
</dbReference>
<dbReference type="EMBL" id="ABEU02000016">
    <property type="protein sequence ID" value="PNR37610.1"/>
    <property type="molecule type" value="Genomic_DNA"/>
</dbReference>
<dbReference type="CDD" id="cd06171">
    <property type="entry name" value="Sigma70_r4"/>
    <property type="match status" value="1"/>
</dbReference>
<dbReference type="GO" id="GO:0000976">
    <property type="term" value="F:transcription cis-regulatory region binding"/>
    <property type="evidence" value="ECO:0000318"/>
    <property type="project" value="GO_Central"/>
</dbReference>
<organism evidence="9">
    <name type="scientific">Physcomitrium patens</name>
    <name type="common">Spreading-leaved earth moss</name>
    <name type="synonym">Physcomitrella patens</name>
    <dbReference type="NCBI Taxonomy" id="3218"/>
    <lineage>
        <taxon>Eukaryota</taxon>
        <taxon>Viridiplantae</taxon>
        <taxon>Streptophyta</taxon>
        <taxon>Embryophyta</taxon>
        <taxon>Bryophyta</taxon>
        <taxon>Bryophytina</taxon>
        <taxon>Bryopsida</taxon>
        <taxon>Funariidae</taxon>
        <taxon>Funariales</taxon>
        <taxon>Funariaceae</taxon>
        <taxon>Physcomitrium</taxon>
    </lineage>
</organism>
<dbReference type="PaxDb" id="3218-PP1S375_28V6.1"/>
<dbReference type="Pfam" id="PF04545">
    <property type="entry name" value="Sigma70_r4"/>
    <property type="match status" value="1"/>
</dbReference>
<dbReference type="PANTHER" id="PTHR30603:SF64">
    <property type="entry name" value="PLASTID RNA POLYMERASE SIGMA FACTOR X"/>
    <property type="match status" value="1"/>
</dbReference>
<keyword evidence="4" id="KW-0238">DNA-binding</keyword>
<dbReference type="NCBIfam" id="TIGR02937">
    <property type="entry name" value="sigma70-ECF"/>
    <property type="match status" value="1"/>
</dbReference>
<evidence type="ECO:0000259" key="7">
    <source>
        <dbReference type="Pfam" id="PF04542"/>
    </source>
</evidence>
<dbReference type="GO" id="GO:0006352">
    <property type="term" value="P:DNA-templated transcription initiation"/>
    <property type="evidence" value="ECO:0007669"/>
    <property type="project" value="InterPro"/>
</dbReference>
<comment type="similarity">
    <text evidence="1">Belongs to the sigma-70 factor family.</text>
</comment>
<dbReference type="GO" id="GO:1903865">
    <property type="term" value="C:sigma factor antagonist complex"/>
    <property type="evidence" value="ECO:0000318"/>
    <property type="project" value="GO_Central"/>
</dbReference>
<dbReference type="InterPro" id="IPR013324">
    <property type="entry name" value="RNA_pol_sigma_r3/r4-like"/>
</dbReference>
<keyword evidence="2" id="KW-0805">Transcription regulation</keyword>
<dbReference type="InterPro" id="IPR007630">
    <property type="entry name" value="RNA_pol_sigma70_r4"/>
</dbReference>
<dbReference type="RefSeq" id="XP_024399750.1">
    <property type="nucleotide sequence ID" value="XM_024543982.2"/>
</dbReference>
<dbReference type="Pfam" id="PF04542">
    <property type="entry name" value="Sigma70_r2"/>
    <property type="match status" value="1"/>
</dbReference>
<dbReference type="Gramene" id="Pp3c16_9360V3.1">
    <property type="protein sequence ID" value="Pp3c16_9360V3.1"/>
    <property type="gene ID" value="Pp3c16_9360"/>
</dbReference>
<evidence type="ECO:0000256" key="4">
    <source>
        <dbReference type="ARBA" id="ARBA00023125"/>
    </source>
</evidence>
<dbReference type="OrthoDB" id="1928251at2759"/>
<dbReference type="GO" id="GO:0016987">
    <property type="term" value="F:sigma factor activity"/>
    <property type="evidence" value="ECO:0000318"/>
    <property type="project" value="GO_Central"/>
</dbReference>
<dbReference type="EnsemblPlants" id="Pp3c16_9360V3.1">
    <property type="protein sequence ID" value="Pp3c16_9360V3.1"/>
    <property type="gene ID" value="Pp3c16_9360"/>
</dbReference>
<keyword evidence="3" id="KW-0731">Sigma factor</keyword>